<proteinExistence type="inferred from homology"/>
<dbReference type="InterPro" id="IPR003663">
    <property type="entry name" value="Sugar/inositol_transpt"/>
</dbReference>
<evidence type="ECO:0000256" key="5">
    <source>
        <dbReference type="ARBA" id="ARBA00022597"/>
    </source>
</evidence>
<evidence type="ECO:0000256" key="4">
    <source>
        <dbReference type="ARBA" id="ARBA00022475"/>
    </source>
</evidence>
<dbReference type="PANTHER" id="PTHR48023:SF4">
    <property type="entry name" value="D-XYLOSE-PROTON SYMPORTER-LIKE 2"/>
    <property type="match status" value="1"/>
</dbReference>
<reference evidence="10 11" key="1">
    <citation type="submission" date="2022-04" db="EMBL/GenBank/DDBJ databases">
        <title>Genome sequence of C. roseum typestrain.</title>
        <authorList>
            <person name="Poehlein A."/>
            <person name="Schoch T."/>
            <person name="Duerre P."/>
            <person name="Daniel R."/>
        </authorList>
    </citation>
    <scope>NUCLEOTIDE SEQUENCE [LARGE SCALE GENOMIC DNA]</scope>
    <source>
        <strain evidence="10 11">DSM 7320</strain>
    </source>
</reference>
<dbReference type="PROSITE" id="PS50850">
    <property type="entry name" value="MFS"/>
    <property type="match status" value="1"/>
</dbReference>
<evidence type="ECO:0000256" key="8">
    <source>
        <dbReference type="ARBA" id="ARBA00023136"/>
    </source>
</evidence>
<evidence type="ECO:0000256" key="3">
    <source>
        <dbReference type="ARBA" id="ARBA00022448"/>
    </source>
</evidence>
<dbReference type="PROSITE" id="PS00217">
    <property type="entry name" value="SUGAR_TRANSPORT_2"/>
    <property type="match status" value="1"/>
</dbReference>
<protein>
    <submittedName>
        <fullName evidence="10">D-xylose transporter</fullName>
    </submittedName>
</protein>
<dbReference type="InterPro" id="IPR050820">
    <property type="entry name" value="MFS_Sugar_Transporter"/>
</dbReference>
<dbReference type="KEGG" id="crw:CROST_019080"/>
<dbReference type="Proteomes" id="UP000190951">
    <property type="component" value="Chromosome"/>
</dbReference>
<evidence type="ECO:0000256" key="9">
    <source>
        <dbReference type="RuleBase" id="RU003346"/>
    </source>
</evidence>
<comment type="subcellular location">
    <subcellularLocation>
        <location evidence="1">Cell membrane</location>
        <topology evidence="1">Multi-pass membrane protein</topology>
    </subcellularLocation>
</comment>
<accession>A0A1S8L2Q3</accession>
<dbReference type="AlphaFoldDB" id="A0A1S8L2Q3"/>
<keyword evidence="7" id="KW-1133">Transmembrane helix</keyword>
<dbReference type="Pfam" id="PF00083">
    <property type="entry name" value="Sugar_tr"/>
    <property type="match status" value="1"/>
</dbReference>
<dbReference type="PRINTS" id="PR00171">
    <property type="entry name" value="SUGRTRNSPORT"/>
</dbReference>
<evidence type="ECO:0000256" key="6">
    <source>
        <dbReference type="ARBA" id="ARBA00022692"/>
    </source>
</evidence>
<keyword evidence="8" id="KW-0472">Membrane</keyword>
<dbReference type="RefSeq" id="WP_077835581.1">
    <property type="nucleotide sequence ID" value="NZ_CP096983.1"/>
</dbReference>
<comment type="similarity">
    <text evidence="2 9">Belongs to the major facilitator superfamily. Sugar transporter (TC 2.A.1.1) family.</text>
</comment>
<dbReference type="STRING" id="84029.CROST_29250"/>
<dbReference type="InterPro" id="IPR005828">
    <property type="entry name" value="MFS_sugar_transport-like"/>
</dbReference>
<evidence type="ECO:0000313" key="11">
    <source>
        <dbReference type="Proteomes" id="UP000190951"/>
    </source>
</evidence>
<sequence>MNKKISPALIYFFGAFGGFMFGYDIGIINGALPGINATWHVSSWLEGFITSGLFVGAMIGASSMASLADKFGRRRMIMWSAIIFALGALGSAVSTSTTLLICARVVLGVAVGGASALVPMYMGEISPAETRGKLSGLNQLMITVGMLFSYGVNFAFAGTFEGWRWMLGGAMVPAMVLLIGTFILPESPRFLARIGKLELARQVLETLRSKEEAETEYQEIINSKHTESGSFGDLFAKQALPAVIAGCGLTLLQQIQGANTIFYYSSQILSNVFGSANGGTISTVGIGVVFVLATIVTLMVVDKFKRRTLFMTGSLGMGLSLLLVGLIYPYSEAKQTWATWLVFFFICVYVIFYAYSWAATTWIVVGELFPSNVRGLATGIASAVNWFGNILVALFFPVLLETVGLSVIFFGFAAICLIGFLFAKYVLYETKGKSLEEIETYLYNRSIGKIRGLNE</sequence>
<dbReference type="Gene3D" id="1.20.1250.20">
    <property type="entry name" value="MFS general substrate transporter like domains"/>
    <property type="match status" value="1"/>
</dbReference>
<dbReference type="PANTHER" id="PTHR48023">
    <property type="entry name" value="D-XYLOSE-PROTON SYMPORTER-LIKE 2"/>
    <property type="match status" value="1"/>
</dbReference>
<dbReference type="InterPro" id="IPR020846">
    <property type="entry name" value="MFS_dom"/>
</dbReference>
<keyword evidence="3 9" id="KW-0813">Transport</keyword>
<dbReference type="GO" id="GO:0022857">
    <property type="term" value="F:transmembrane transporter activity"/>
    <property type="evidence" value="ECO:0007669"/>
    <property type="project" value="InterPro"/>
</dbReference>
<dbReference type="SUPFAM" id="SSF103473">
    <property type="entry name" value="MFS general substrate transporter"/>
    <property type="match status" value="1"/>
</dbReference>
<dbReference type="InterPro" id="IPR005829">
    <property type="entry name" value="Sugar_transporter_CS"/>
</dbReference>
<evidence type="ECO:0000256" key="2">
    <source>
        <dbReference type="ARBA" id="ARBA00010992"/>
    </source>
</evidence>
<dbReference type="FunFam" id="1.20.1250.20:FF:000218">
    <property type="entry name" value="facilitated trehalose transporter Tret1"/>
    <property type="match status" value="1"/>
</dbReference>
<keyword evidence="4" id="KW-1003">Cell membrane</keyword>
<evidence type="ECO:0000256" key="1">
    <source>
        <dbReference type="ARBA" id="ARBA00004651"/>
    </source>
</evidence>
<dbReference type="NCBIfam" id="TIGR00879">
    <property type="entry name" value="SP"/>
    <property type="match status" value="1"/>
</dbReference>
<dbReference type="InterPro" id="IPR036259">
    <property type="entry name" value="MFS_trans_sf"/>
</dbReference>
<keyword evidence="5" id="KW-0762">Sugar transport</keyword>
<dbReference type="EMBL" id="CP096983">
    <property type="protein sequence ID" value="URZ11191.1"/>
    <property type="molecule type" value="Genomic_DNA"/>
</dbReference>
<gene>
    <name evidence="10" type="primary">xylT_1</name>
    <name evidence="10" type="ORF">CROST_019080</name>
</gene>
<organism evidence="10 11">
    <name type="scientific">Clostridium felsineum</name>
    <dbReference type="NCBI Taxonomy" id="36839"/>
    <lineage>
        <taxon>Bacteria</taxon>
        <taxon>Bacillati</taxon>
        <taxon>Bacillota</taxon>
        <taxon>Clostridia</taxon>
        <taxon>Eubacteriales</taxon>
        <taxon>Clostridiaceae</taxon>
        <taxon>Clostridium</taxon>
    </lineage>
</organism>
<keyword evidence="6" id="KW-0812">Transmembrane</keyword>
<evidence type="ECO:0000256" key="7">
    <source>
        <dbReference type="ARBA" id="ARBA00022989"/>
    </source>
</evidence>
<evidence type="ECO:0000313" key="10">
    <source>
        <dbReference type="EMBL" id="URZ11191.1"/>
    </source>
</evidence>
<keyword evidence="11" id="KW-1185">Reference proteome</keyword>
<dbReference type="GO" id="GO:0005886">
    <property type="term" value="C:plasma membrane"/>
    <property type="evidence" value="ECO:0007669"/>
    <property type="project" value="UniProtKB-SubCell"/>
</dbReference>
<dbReference type="GO" id="GO:1904659">
    <property type="term" value="P:D-glucose transmembrane transport"/>
    <property type="evidence" value="ECO:0007669"/>
    <property type="project" value="TreeGrafter"/>
</dbReference>
<name>A0A1S8L2Q3_9CLOT</name>